<dbReference type="GO" id="GO:0005886">
    <property type="term" value="C:plasma membrane"/>
    <property type="evidence" value="ECO:0007669"/>
    <property type="project" value="UniProtKB-SubCell"/>
</dbReference>
<evidence type="ECO:0000256" key="3">
    <source>
        <dbReference type="ARBA" id="ARBA00022692"/>
    </source>
</evidence>
<feature type="transmembrane region" description="Helical" evidence="6">
    <location>
        <begin position="6"/>
        <end position="24"/>
    </location>
</feature>
<feature type="transmembrane region" description="Helical" evidence="6">
    <location>
        <begin position="93"/>
        <end position="111"/>
    </location>
</feature>
<dbReference type="EMBL" id="FUXM01000029">
    <property type="protein sequence ID" value="SKA14309.1"/>
    <property type="molecule type" value="Genomic_DNA"/>
</dbReference>
<feature type="transmembrane region" description="Helical" evidence="6">
    <location>
        <begin position="260"/>
        <end position="280"/>
    </location>
</feature>
<feature type="transmembrane region" description="Helical" evidence="6">
    <location>
        <begin position="292"/>
        <end position="311"/>
    </location>
</feature>
<keyword evidence="4 6" id="KW-1133">Transmembrane helix</keyword>
<evidence type="ECO:0000256" key="5">
    <source>
        <dbReference type="ARBA" id="ARBA00023136"/>
    </source>
</evidence>
<proteinExistence type="predicted"/>
<dbReference type="Gene3D" id="1.20.81.30">
    <property type="entry name" value="Type II secretion system (T2SS), domain F"/>
    <property type="match status" value="1"/>
</dbReference>
<evidence type="ECO:0000313" key="8">
    <source>
        <dbReference type="EMBL" id="SKA14309.1"/>
    </source>
</evidence>
<keyword evidence="9" id="KW-1185">Reference proteome</keyword>
<evidence type="ECO:0000256" key="6">
    <source>
        <dbReference type="SAM" id="Phobius"/>
    </source>
</evidence>
<gene>
    <name evidence="8" type="ORF">SAMN02745885_02068</name>
</gene>
<evidence type="ECO:0000313" key="9">
    <source>
        <dbReference type="Proteomes" id="UP000189933"/>
    </source>
</evidence>
<dbReference type="OrthoDB" id="9803381at2"/>
<keyword evidence="2" id="KW-1003">Cell membrane</keyword>
<name>A0A1T4REH2_9FIRM</name>
<dbReference type="InterPro" id="IPR042094">
    <property type="entry name" value="T2SS_GspF_sf"/>
</dbReference>
<dbReference type="AlphaFoldDB" id="A0A1T4REH2"/>
<keyword evidence="3 6" id="KW-0812">Transmembrane</keyword>
<evidence type="ECO:0000256" key="4">
    <source>
        <dbReference type="ARBA" id="ARBA00022989"/>
    </source>
</evidence>
<comment type="subcellular location">
    <subcellularLocation>
        <location evidence="1">Cell membrane</location>
        <topology evidence="1">Multi-pass membrane protein</topology>
    </subcellularLocation>
</comment>
<feature type="transmembrane region" description="Helical" evidence="6">
    <location>
        <begin position="117"/>
        <end position="133"/>
    </location>
</feature>
<dbReference type="PANTHER" id="PTHR35007:SF1">
    <property type="entry name" value="PILUS ASSEMBLY PROTEIN"/>
    <property type="match status" value="1"/>
</dbReference>
<sequence>MASLILLLTFISVTAFVWALFLLLTREQRALAERLTVYTSKSIYGRREKKERPTLSWKEFINQGAKLFAAREIAKKWEAEMIKANIPLRGEEFVFINLLTTVGGGLVGWLLARNISGGIILLMLGFLLPRLLVNSRKAKRVHMFDNQLGDALLVMSNSLRAGFSFLQAMDMVSREMPAPISEEFARALREMSLGTTTEEALEKMTQRIESVDLDLVVTAVLIQRQVGGNLSEVLESIANTIRERVRIKGEIKTLTAQGRISGMIISLLPVAVGGFIFLINPSYMMPLFTSPLGWSLIIGGLVSQGIGMLIIKKIINIKV</sequence>
<dbReference type="RefSeq" id="WP_078666092.1">
    <property type="nucleotide sequence ID" value="NZ_FUXM01000029.1"/>
</dbReference>
<keyword evidence="5 6" id="KW-0472">Membrane</keyword>
<dbReference type="PANTHER" id="PTHR35007">
    <property type="entry name" value="INTEGRAL MEMBRANE PROTEIN-RELATED"/>
    <property type="match status" value="1"/>
</dbReference>
<evidence type="ECO:0000259" key="7">
    <source>
        <dbReference type="Pfam" id="PF00482"/>
    </source>
</evidence>
<organism evidence="8 9">
    <name type="scientific">Carboxydocella sporoproducens DSM 16521</name>
    <dbReference type="NCBI Taxonomy" id="1121270"/>
    <lineage>
        <taxon>Bacteria</taxon>
        <taxon>Bacillati</taxon>
        <taxon>Bacillota</taxon>
        <taxon>Clostridia</taxon>
        <taxon>Eubacteriales</taxon>
        <taxon>Clostridiales Family XVI. Incertae Sedis</taxon>
        <taxon>Carboxydocella</taxon>
    </lineage>
</organism>
<reference evidence="9" key="1">
    <citation type="submission" date="2017-02" db="EMBL/GenBank/DDBJ databases">
        <authorList>
            <person name="Varghese N."/>
            <person name="Submissions S."/>
        </authorList>
    </citation>
    <scope>NUCLEOTIDE SEQUENCE [LARGE SCALE GENOMIC DNA]</scope>
    <source>
        <strain evidence="9">DSM 16521</strain>
    </source>
</reference>
<dbReference type="Proteomes" id="UP000189933">
    <property type="component" value="Unassembled WGS sequence"/>
</dbReference>
<dbReference type="Pfam" id="PF00482">
    <property type="entry name" value="T2SSF"/>
    <property type="match status" value="1"/>
</dbReference>
<evidence type="ECO:0000256" key="1">
    <source>
        <dbReference type="ARBA" id="ARBA00004651"/>
    </source>
</evidence>
<accession>A0A1T4REH2</accession>
<evidence type="ECO:0000256" key="2">
    <source>
        <dbReference type="ARBA" id="ARBA00022475"/>
    </source>
</evidence>
<protein>
    <submittedName>
        <fullName evidence="8">Tight adherence protein B</fullName>
    </submittedName>
</protein>
<dbReference type="InterPro" id="IPR018076">
    <property type="entry name" value="T2SS_GspF_dom"/>
</dbReference>
<feature type="domain" description="Type II secretion system protein GspF" evidence="7">
    <location>
        <begin position="152"/>
        <end position="276"/>
    </location>
</feature>